<keyword evidence="3 8" id="KW-0418">Kinase</keyword>
<proteinExistence type="inferred from homology"/>
<feature type="domain" description="Protein kinase" evidence="7">
    <location>
        <begin position="331"/>
        <end position="598"/>
    </location>
</feature>
<reference evidence="8 9" key="1">
    <citation type="submission" date="2017-06" db="EMBL/GenBank/DDBJ databases">
        <title>Global population genomics of the pathogenic fungus Cryptococcus neoformans var. grubii.</title>
        <authorList>
            <person name="Cuomo C."/>
            <person name="Litvintseva A."/>
            <person name="Chen Y."/>
            <person name="Young S."/>
            <person name="Zeng Q."/>
            <person name="Chapman S."/>
            <person name="Gujja S."/>
            <person name="Saif S."/>
            <person name="Birren B."/>
        </authorList>
    </citation>
    <scope>NUCLEOTIDE SEQUENCE [LARGE SCALE GENOMIC DNA]</scope>
    <source>
        <strain evidence="8 9">Tu259-1</strain>
    </source>
</reference>
<dbReference type="InterPro" id="IPR000719">
    <property type="entry name" value="Prot_kinase_dom"/>
</dbReference>
<feature type="region of interest" description="Disordered" evidence="6">
    <location>
        <begin position="310"/>
        <end position="329"/>
    </location>
</feature>
<dbReference type="AlphaFoldDB" id="A0A854QJ19"/>
<protein>
    <submittedName>
        <fullName evidence="8">Mitogen-activated protein kinase kinase</fullName>
    </submittedName>
</protein>
<dbReference type="Pfam" id="PF00069">
    <property type="entry name" value="Pkinase"/>
    <property type="match status" value="1"/>
</dbReference>
<evidence type="ECO:0000313" key="8">
    <source>
        <dbReference type="EMBL" id="OXG20802.1"/>
    </source>
</evidence>
<feature type="compositionally biased region" description="Low complexity" evidence="6">
    <location>
        <begin position="66"/>
        <end position="122"/>
    </location>
</feature>
<dbReference type="GO" id="GO:0000165">
    <property type="term" value="P:MAPK cascade"/>
    <property type="evidence" value="ECO:0007669"/>
    <property type="project" value="UniProtKB-ARBA"/>
</dbReference>
<keyword evidence="1" id="KW-0808">Transferase</keyword>
<evidence type="ECO:0000259" key="7">
    <source>
        <dbReference type="PROSITE" id="PS50011"/>
    </source>
</evidence>
<name>A0A854QJ19_CRYNE</name>
<dbReference type="PANTHER" id="PTHR47448">
    <property type="entry name" value="DUAL SPECIFICITY MITOGEN-ACTIVATED PROTEIN KINASE KINASE DSOR1-LIKE PROTEIN"/>
    <property type="match status" value="1"/>
</dbReference>
<dbReference type="InterPro" id="IPR011009">
    <property type="entry name" value="Kinase-like_dom_sf"/>
</dbReference>
<evidence type="ECO:0000256" key="5">
    <source>
        <dbReference type="ARBA" id="ARBA00038035"/>
    </source>
</evidence>
<dbReference type="Gene3D" id="3.30.200.20">
    <property type="entry name" value="Phosphorylase Kinase, domain 1"/>
    <property type="match status" value="1"/>
</dbReference>
<evidence type="ECO:0000256" key="6">
    <source>
        <dbReference type="SAM" id="MobiDB-lite"/>
    </source>
</evidence>
<dbReference type="PANTHER" id="PTHR47448:SF5">
    <property type="entry name" value="MITOGEN-ACTIVATED PROTEIN KINASE KINAE MKK2"/>
    <property type="match status" value="1"/>
</dbReference>
<dbReference type="GO" id="GO:0004672">
    <property type="term" value="F:protein kinase activity"/>
    <property type="evidence" value="ECO:0007669"/>
    <property type="project" value="InterPro"/>
</dbReference>
<dbReference type="SMART" id="SM00220">
    <property type="entry name" value="S_TKc"/>
    <property type="match status" value="1"/>
</dbReference>
<dbReference type="OrthoDB" id="10252354at2759"/>
<evidence type="ECO:0000256" key="2">
    <source>
        <dbReference type="ARBA" id="ARBA00022741"/>
    </source>
</evidence>
<comment type="similarity">
    <text evidence="5">Belongs to the protein kinase superfamily. STE Ser/Thr protein kinase family. MAP kinase kinase subfamily.</text>
</comment>
<comment type="caution">
    <text evidence="8">The sequence shown here is derived from an EMBL/GenBank/DDBJ whole genome shotgun (WGS) entry which is preliminary data.</text>
</comment>
<dbReference type="InterPro" id="IPR050915">
    <property type="entry name" value="MAP_kinase_kinase"/>
</dbReference>
<dbReference type="Gene3D" id="1.10.510.10">
    <property type="entry name" value="Transferase(Phosphotransferase) domain 1"/>
    <property type="match status" value="1"/>
</dbReference>
<dbReference type="FunFam" id="3.30.200.20:FF:000626">
    <property type="entry name" value="Related to MKK1-MAP kinase kinase"/>
    <property type="match status" value="1"/>
</dbReference>
<keyword evidence="4" id="KW-0067">ATP-binding</keyword>
<evidence type="ECO:0000256" key="4">
    <source>
        <dbReference type="ARBA" id="ARBA00022840"/>
    </source>
</evidence>
<dbReference type="PROSITE" id="PS50011">
    <property type="entry name" value="PROTEIN_KINASE_DOM"/>
    <property type="match status" value="1"/>
</dbReference>
<dbReference type="FunFam" id="1.10.510.10:FF:000263">
    <property type="entry name" value="MAP kinase skh1/pek1"/>
    <property type="match status" value="1"/>
</dbReference>
<dbReference type="InterPro" id="IPR008271">
    <property type="entry name" value="Ser/Thr_kinase_AS"/>
</dbReference>
<dbReference type="SUPFAM" id="SSF56112">
    <property type="entry name" value="Protein kinase-like (PK-like)"/>
    <property type="match status" value="1"/>
</dbReference>
<accession>A0A854QJ19</accession>
<feature type="region of interest" description="Disordered" evidence="6">
    <location>
        <begin position="1"/>
        <end position="188"/>
    </location>
</feature>
<gene>
    <name evidence="8" type="ORF">C361_03781</name>
</gene>
<sequence>MDNTLAPSKGKKPGGARPNPSSRPEGGGPTRPAGASGVPKLSIPPGNVPGMHVDQAGQGGWHQPASLPSLALRPMRPSPSPSSSSRPKLSLAPLTPTIPASSSSAPSSAALAPPNRPALLNAQSARGYGERSTPSLKLSIPGASSVGPGFSTEHDYPLELPDDTDALSSELKTPTPGHPAGGGLNLSLSSLSLTSSEDANPTLQARGRDYDEGESSYGYGCVGNGLIGPGGDAISAMTEDIRQALSRNRFETESDRGGARSRAGSLMSDSSRTTAGRDRSDSASLYNSASARESPSASLCGGSARQSLDLPRAAEEVSEQTGSPVFDPEGLVMMKRLGEGTGGSVDMVQDRATGRIMAKKVITRTSNPMVHKQLLRELEILNSCASPFIVEHYGSFLADHDSSIGILMEYCEAGSLDSLLGKMKKKNMRCSEHVLGRVASSVLKGLDYLHQRRIVHRDIKPSNILITRQGAVKLCDFGVSGELVESLAGTFTGTSFYMAPERIQNKPYSIKADVWSLGMTLHEIAHLRFPFPPEGENQSVAPIELLSYIVTAPVPVMIDDLSVGRMWSEPIKDFMGQCLIRSGTNRPYPWQLLQHPFIVANEAKKVNMAKWVAALCDWPLS</sequence>
<feature type="region of interest" description="Disordered" evidence="6">
    <location>
        <begin position="246"/>
        <end position="305"/>
    </location>
</feature>
<evidence type="ECO:0000256" key="1">
    <source>
        <dbReference type="ARBA" id="ARBA00022679"/>
    </source>
</evidence>
<dbReference type="PROSITE" id="PS00108">
    <property type="entry name" value="PROTEIN_KINASE_ST"/>
    <property type="match status" value="1"/>
</dbReference>
<keyword evidence="2" id="KW-0547">Nucleotide-binding</keyword>
<feature type="compositionally biased region" description="Basic and acidic residues" evidence="6">
    <location>
        <begin position="248"/>
        <end position="258"/>
    </location>
</feature>
<feature type="compositionally biased region" description="Polar residues" evidence="6">
    <location>
        <begin position="282"/>
        <end position="297"/>
    </location>
</feature>
<dbReference type="GO" id="GO:0005524">
    <property type="term" value="F:ATP binding"/>
    <property type="evidence" value="ECO:0007669"/>
    <property type="project" value="UniProtKB-KW"/>
</dbReference>
<organism evidence="8 9">
    <name type="scientific">Cryptococcus neoformans Tu259-1</name>
    <dbReference type="NCBI Taxonomy" id="1230072"/>
    <lineage>
        <taxon>Eukaryota</taxon>
        <taxon>Fungi</taxon>
        <taxon>Dikarya</taxon>
        <taxon>Basidiomycota</taxon>
        <taxon>Agaricomycotina</taxon>
        <taxon>Tremellomycetes</taxon>
        <taxon>Tremellales</taxon>
        <taxon>Cryptococcaceae</taxon>
        <taxon>Cryptococcus</taxon>
        <taxon>Cryptococcus neoformans species complex</taxon>
    </lineage>
</organism>
<dbReference type="Proteomes" id="UP000199727">
    <property type="component" value="Unassembled WGS sequence"/>
</dbReference>
<evidence type="ECO:0000313" key="9">
    <source>
        <dbReference type="Proteomes" id="UP000199727"/>
    </source>
</evidence>
<dbReference type="CDD" id="cd06621">
    <property type="entry name" value="PKc_Pek1_like"/>
    <property type="match status" value="1"/>
</dbReference>
<dbReference type="EMBL" id="AMKT01000044">
    <property type="protein sequence ID" value="OXG20802.1"/>
    <property type="molecule type" value="Genomic_DNA"/>
</dbReference>
<evidence type="ECO:0000256" key="3">
    <source>
        <dbReference type="ARBA" id="ARBA00022777"/>
    </source>
</evidence>